<proteinExistence type="predicted"/>
<dbReference type="VEuPathDB" id="FungiDB:PC110_g9394"/>
<dbReference type="Proteomes" id="UP000697107">
    <property type="component" value="Unassembled WGS sequence"/>
</dbReference>
<dbReference type="EMBL" id="RCMV01000119">
    <property type="protein sequence ID" value="KAG3224231.1"/>
    <property type="molecule type" value="Genomic_DNA"/>
</dbReference>
<gene>
    <name evidence="1" type="ORF">PC113_g3921</name>
    <name evidence="2" type="ORF">PC115_g8213</name>
    <name evidence="3" type="ORF">PC117_g9575</name>
    <name evidence="4" type="ORF">PC118_g6452</name>
    <name evidence="5" type="ORF">PC129_g5113</name>
</gene>
<protein>
    <submittedName>
        <fullName evidence="4">Uncharacterized protein</fullName>
    </submittedName>
</protein>
<evidence type="ECO:0000313" key="1">
    <source>
        <dbReference type="EMBL" id="KAG2865198.1"/>
    </source>
</evidence>
<dbReference type="Proteomes" id="UP000736787">
    <property type="component" value="Unassembled WGS sequence"/>
</dbReference>
<evidence type="ECO:0000313" key="4">
    <source>
        <dbReference type="EMBL" id="KAG2988883.1"/>
    </source>
</evidence>
<dbReference type="Proteomes" id="UP000760860">
    <property type="component" value="Unassembled WGS sequence"/>
</dbReference>
<evidence type="ECO:0000313" key="6">
    <source>
        <dbReference type="Proteomes" id="UP000697107"/>
    </source>
</evidence>
<dbReference type="EMBL" id="RCMI01000209">
    <property type="protein sequence ID" value="KAG2925538.1"/>
    <property type="molecule type" value="Genomic_DNA"/>
</dbReference>
<organism evidence="4 6">
    <name type="scientific">Phytophthora cactorum</name>
    <dbReference type="NCBI Taxonomy" id="29920"/>
    <lineage>
        <taxon>Eukaryota</taxon>
        <taxon>Sar</taxon>
        <taxon>Stramenopiles</taxon>
        <taxon>Oomycota</taxon>
        <taxon>Peronosporomycetes</taxon>
        <taxon>Peronosporales</taxon>
        <taxon>Peronosporaceae</taxon>
        <taxon>Phytophthora</taxon>
    </lineage>
</organism>
<evidence type="ECO:0000313" key="2">
    <source>
        <dbReference type="EMBL" id="KAG2925538.1"/>
    </source>
</evidence>
<dbReference type="EMBL" id="RCMG01000063">
    <property type="protein sequence ID" value="KAG2865198.1"/>
    <property type="molecule type" value="Genomic_DNA"/>
</dbReference>
<dbReference type="EMBL" id="RCML01000143">
    <property type="protein sequence ID" value="KAG2988883.1"/>
    <property type="molecule type" value="Genomic_DNA"/>
</dbReference>
<name>A0A8T1GEB7_9STRA</name>
<dbReference type="Proteomes" id="UP000735874">
    <property type="component" value="Unassembled WGS sequence"/>
</dbReference>
<dbReference type="EMBL" id="RCMK01000221">
    <property type="protein sequence ID" value="KAG2942974.1"/>
    <property type="molecule type" value="Genomic_DNA"/>
</dbReference>
<accession>A0A8T1GEB7</accession>
<evidence type="ECO:0000313" key="3">
    <source>
        <dbReference type="EMBL" id="KAG2942974.1"/>
    </source>
</evidence>
<reference evidence="4" key="1">
    <citation type="submission" date="2018-10" db="EMBL/GenBank/DDBJ databases">
        <title>Effector identification in a new, highly contiguous assembly of the strawberry crown rot pathogen Phytophthora cactorum.</title>
        <authorList>
            <person name="Armitage A.D."/>
            <person name="Nellist C.F."/>
            <person name="Bates H."/>
            <person name="Vickerstaff R.J."/>
            <person name="Harrison R.J."/>
        </authorList>
    </citation>
    <scope>NUCLEOTIDE SEQUENCE</scope>
    <source>
        <strain evidence="1">15-7</strain>
        <strain evidence="2">4032</strain>
        <strain evidence="3">4040</strain>
        <strain evidence="4">P415</strain>
        <strain evidence="5">P421</strain>
    </source>
</reference>
<sequence>MLPSRIICQAWFKPDVVDHGYHHCICGMVCQQDIKAGYTGLLQHPKAANNGCEIVTNPNGTLQPAIAEFLKLDKSDSLDK</sequence>
<dbReference type="AlphaFoldDB" id="A0A8T1GEB7"/>
<dbReference type="Proteomes" id="UP000774804">
    <property type="component" value="Unassembled WGS sequence"/>
</dbReference>
<comment type="caution">
    <text evidence="4">The sequence shown here is derived from an EMBL/GenBank/DDBJ whole genome shotgun (WGS) entry which is preliminary data.</text>
</comment>
<evidence type="ECO:0000313" key="5">
    <source>
        <dbReference type="EMBL" id="KAG3224231.1"/>
    </source>
</evidence>